<dbReference type="EMBL" id="JAGPNK010000010">
    <property type="protein sequence ID" value="KAH7312434.1"/>
    <property type="molecule type" value="Genomic_DNA"/>
</dbReference>
<dbReference type="PROSITE" id="PS50174">
    <property type="entry name" value="G_PATCH"/>
    <property type="match status" value="1"/>
</dbReference>
<dbReference type="InterPro" id="IPR000467">
    <property type="entry name" value="G_patch_dom"/>
</dbReference>
<keyword evidence="4" id="KW-1185">Reference proteome</keyword>
<reference evidence="3" key="1">
    <citation type="journal article" date="2021" name="Nat. Commun.">
        <title>Genetic determinants of endophytism in the Arabidopsis root mycobiome.</title>
        <authorList>
            <person name="Mesny F."/>
            <person name="Miyauchi S."/>
            <person name="Thiergart T."/>
            <person name="Pickel B."/>
            <person name="Atanasova L."/>
            <person name="Karlsson M."/>
            <person name="Huettel B."/>
            <person name="Barry K.W."/>
            <person name="Haridas S."/>
            <person name="Chen C."/>
            <person name="Bauer D."/>
            <person name="Andreopoulos W."/>
            <person name="Pangilinan J."/>
            <person name="LaButti K."/>
            <person name="Riley R."/>
            <person name="Lipzen A."/>
            <person name="Clum A."/>
            <person name="Drula E."/>
            <person name="Henrissat B."/>
            <person name="Kohler A."/>
            <person name="Grigoriev I.V."/>
            <person name="Martin F.M."/>
            <person name="Hacquard S."/>
        </authorList>
    </citation>
    <scope>NUCLEOTIDE SEQUENCE</scope>
    <source>
        <strain evidence="3">MPI-CAGE-CH-0235</strain>
    </source>
</reference>
<accession>A0A8K0SMJ0</accession>
<dbReference type="PANTHER" id="PTHR20923">
    <property type="entry name" value="BAT4 PROTEIN-RELATED"/>
    <property type="match status" value="1"/>
</dbReference>
<feature type="domain" description="G-patch" evidence="2">
    <location>
        <begin position="136"/>
        <end position="184"/>
    </location>
</feature>
<comment type="caution">
    <text evidence="3">The sequence shown here is derived from an EMBL/GenBank/DDBJ whole genome shotgun (WGS) entry which is preliminary data.</text>
</comment>
<organism evidence="3 4">
    <name type="scientific">Stachybotrys elegans</name>
    <dbReference type="NCBI Taxonomy" id="80388"/>
    <lineage>
        <taxon>Eukaryota</taxon>
        <taxon>Fungi</taxon>
        <taxon>Dikarya</taxon>
        <taxon>Ascomycota</taxon>
        <taxon>Pezizomycotina</taxon>
        <taxon>Sordariomycetes</taxon>
        <taxon>Hypocreomycetidae</taxon>
        <taxon>Hypocreales</taxon>
        <taxon>Stachybotryaceae</taxon>
        <taxon>Stachybotrys</taxon>
    </lineage>
</organism>
<feature type="compositionally biased region" description="Basic and acidic residues" evidence="1">
    <location>
        <begin position="200"/>
        <end position="218"/>
    </location>
</feature>
<name>A0A8K0SMJ0_9HYPO</name>
<proteinExistence type="predicted"/>
<evidence type="ECO:0000313" key="3">
    <source>
        <dbReference type="EMBL" id="KAH7312434.1"/>
    </source>
</evidence>
<dbReference type="GO" id="GO:0003676">
    <property type="term" value="F:nucleic acid binding"/>
    <property type="evidence" value="ECO:0007669"/>
    <property type="project" value="InterPro"/>
</dbReference>
<feature type="compositionally biased region" description="Basic and acidic residues" evidence="1">
    <location>
        <begin position="72"/>
        <end position="95"/>
    </location>
</feature>
<evidence type="ECO:0000259" key="2">
    <source>
        <dbReference type="PROSITE" id="PS50174"/>
    </source>
</evidence>
<feature type="region of interest" description="Disordered" evidence="1">
    <location>
        <begin position="69"/>
        <end position="95"/>
    </location>
</feature>
<dbReference type="InterPro" id="IPR039146">
    <property type="entry name" value="GPANK1"/>
</dbReference>
<dbReference type="AlphaFoldDB" id="A0A8K0SMJ0"/>
<protein>
    <recommendedName>
        <fullName evidence="2">G-patch domain-containing protein</fullName>
    </recommendedName>
</protein>
<gene>
    <name evidence="3" type="ORF">B0I35DRAFT_436991</name>
</gene>
<sequence>MRRLRQGESDDEDEIPLHHKQAFGAGLKRKKVEFVRAQDTSDSTVEAIRERDSAKGALAGDLYASIVLGNRGTKEEASDDAKTQDQAKTETKAETPDPVVCAVCSLPITTSVREHEASLAHQVSVTHSHPPSALDRSRMGLRALTAQGWDPDARIGLGREGEGMRFPIKVAPKEDTLGIGAVMGPARDPKEAPPPPKQLSARERKAREVREREKDQKLRGEIFGSVDVERYLRGDGSDA</sequence>
<dbReference type="Proteomes" id="UP000813444">
    <property type="component" value="Unassembled WGS sequence"/>
</dbReference>
<dbReference type="PANTHER" id="PTHR20923:SF1">
    <property type="entry name" value="G PATCH DOMAIN AND ANKYRIN REPEAT-CONTAINING PROTEIN 1"/>
    <property type="match status" value="1"/>
</dbReference>
<evidence type="ECO:0000256" key="1">
    <source>
        <dbReference type="SAM" id="MobiDB-lite"/>
    </source>
</evidence>
<feature type="region of interest" description="Disordered" evidence="1">
    <location>
        <begin position="183"/>
        <end position="218"/>
    </location>
</feature>
<dbReference type="SMART" id="SM00443">
    <property type="entry name" value="G_patch"/>
    <property type="match status" value="1"/>
</dbReference>
<evidence type="ECO:0000313" key="4">
    <source>
        <dbReference type="Proteomes" id="UP000813444"/>
    </source>
</evidence>
<dbReference type="OrthoDB" id="20282at2759"/>